<sequence>MDLDAVLTIKFTRDMVRDLENNASHAVALLEDEKFKDFTFLVEDQEIKVHVFAAMLEPHTQESQEGKVEIEDFDHETVKAAVSLIYRRNLRDDLPVEILLNLFKFADKYDLVDKINIWGKIRENFGVSTIAKVSNFSKANSFDELYNDCVGFFAENFEINTKNMKDFDDLDPGFVIDAVKRRYRE</sequence>
<evidence type="ECO:0000313" key="1">
    <source>
        <dbReference type="Proteomes" id="UP000887576"/>
    </source>
</evidence>
<dbReference type="WBParaSite" id="JU765_v2.g8760.t1">
    <property type="protein sequence ID" value="JU765_v2.g8760.t1"/>
    <property type="gene ID" value="JU765_v2.g8760"/>
</dbReference>
<dbReference type="Proteomes" id="UP000887576">
    <property type="component" value="Unplaced"/>
</dbReference>
<reference evidence="2" key="1">
    <citation type="submission" date="2022-11" db="UniProtKB">
        <authorList>
            <consortium name="WormBaseParasite"/>
        </authorList>
    </citation>
    <scope>IDENTIFICATION</scope>
</reference>
<name>A0AC34RPR6_9BILA</name>
<evidence type="ECO:0000313" key="2">
    <source>
        <dbReference type="WBParaSite" id="JU765_v2.g8760.t1"/>
    </source>
</evidence>
<protein>
    <submittedName>
        <fullName evidence="2">BTB domain-containing protein</fullName>
    </submittedName>
</protein>
<organism evidence="1 2">
    <name type="scientific">Panagrolaimus sp. JU765</name>
    <dbReference type="NCBI Taxonomy" id="591449"/>
    <lineage>
        <taxon>Eukaryota</taxon>
        <taxon>Metazoa</taxon>
        <taxon>Ecdysozoa</taxon>
        <taxon>Nematoda</taxon>
        <taxon>Chromadorea</taxon>
        <taxon>Rhabditida</taxon>
        <taxon>Tylenchina</taxon>
        <taxon>Panagrolaimomorpha</taxon>
        <taxon>Panagrolaimoidea</taxon>
        <taxon>Panagrolaimidae</taxon>
        <taxon>Panagrolaimus</taxon>
    </lineage>
</organism>
<proteinExistence type="predicted"/>
<accession>A0AC34RPR6</accession>